<reference evidence="2 4" key="1">
    <citation type="journal article" date="2019" name="Emerg. Microbes Infect.">
        <title>Comprehensive subspecies identification of 175 nontuberculous mycobacteria species based on 7547 genomic profiles.</title>
        <authorList>
            <person name="Matsumoto Y."/>
            <person name="Kinjo T."/>
            <person name="Motooka D."/>
            <person name="Nabeya D."/>
            <person name="Jung N."/>
            <person name="Uechi K."/>
            <person name="Horii T."/>
            <person name="Iida T."/>
            <person name="Fujita J."/>
            <person name="Nakamura S."/>
        </authorList>
    </citation>
    <scope>NUCLEOTIDE SEQUENCE [LARGE SCALE GENOMIC DNA]</scope>
    <source>
        <strain evidence="2 4">JCM 13573</strain>
    </source>
</reference>
<keyword evidence="4" id="KW-1185">Reference proteome</keyword>
<evidence type="ECO:0008006" key="6">
    <source>
        <dbReference type="Google" id="ProtNLM"/>
    </source>
</evidence>
<organism evidence="3 5">
    <name type="scientific">Mycobacterium kubicae</name>
    <dbReference type="NCBI Taxonomy" id="120959"/>
    <lineage>
        <taxon>Bacteria</taxon>
        <taxon>Bacillati</taxon>
        <taxon>Actinomycetota</taxon>
        <taxon>Actinomycetes</taxon>
        <taxon>Mycobacteriales</taxon>
        <taxon>Mycobacteriaceae</taxon>
        <taxon>Mycobacterium</taxon>
        <taxon>Mycobacterium simiae complex</taxon>
    </lineage>
</organism>
<keyword evidence="1" id="KW-0812">Transmembrane</keyword>
<evidence type="ECO:0000313" key="5">
    <source>
        <dbReference type="Proteomes" id="UP000663583"/>
    </source>
</evidence>
<reference evidence="2" key="2">
    <citation type="submission" date="2020-02" db="EMBL/GenBank/DDBJ databases">
        <authorList>
            <person name="Matsumoto Y."/>
            <person name="Kinjo T."/>
            <person name="Motooka D."/>
            <person name="Nabeya D."/>
            <person name="Jung N."/>
            <person name="Uechi K."/>
            <person name="Horii T."/>
            <person name="Iida T."/>
            <person name="Fujita J."/>
            <person name="Nakamura S."/>
        </authorList>
    </citation>
    <scope>NUCLEOTIDE SEQUENCE</scope>
    <source>
        <strain evidence="2">JCM 13573</strain>
    </source>
</reference>
<protein>
    <recommendedName>
        <fullName evidence="6">Integral membrane protein</fullName>
    </recommendedName>
</protein>
<evidence type="ECO:0000313" key="4">
    <source>
        <dbReference type="Proteomes" id="UP000465306"/>
    </source>
</evidence>
<dbReference type="EMBL" id="BLKU01000005">
    <property type="protein sequence ID" value="GFG65882.1"/>
    <property type="molecule type" value="Genomic_DNA"/>
</dbReference>
<feature type="transmembrane region" description="Helical" evidence="1">
    <location>
        <begin position="141"/>
        <end position="162"/>
    </location>
</feature>
<feature type="transmembrane region" description="Helical" evidence="1">
    <location>
        <begin position="343"/>
        <end position="360"/>
    </location>
</feature>
<accession>A0AAX1J8L0</accession>
<evidence type="ECO:0000313" key="2">
    <source>
        <dbReference type="EMBL" id="GFG65882.1"/>
    </source>
</evidence>
<evidence type="ECO:0000256" key="1">
    <source>
        <dbReference type="SAM" id="Phobius"/>
    </source>
</evidence>
<reference evidence="3" key="3">
    <citation type="submission" date="2020-11" db="EMBL/GenBank/DDBJ databases">
        <title>Intraspecies plasmid and genomic variation of Mycobacterium kubicae revealed by the complete genome sequences of two clinical isolates.</title>
        <authorList>
            <person name="Hendrix J.R."/>
            <person name="Epperson L.E."/>
            <person name="Honda J.R."/>
            <person name="Strong M."/>
        </authorList>
    </citation>
    <scope>NUCLEOTIDE SEQUENCE</scope>
    <source>
        <strain evidence="3">JCM 13573</strain>
    </source>
</reference>
<gene>
    <name evidence="3" type="ORF">I2456_26755</name>
    <name evidence="2" type="ORF">MKUB_33720</name>
</gene>
<feature type="transmembrane region" description="Helical" evidence="1">
    <location>
        <begin position="366"/>
        <end position="382"/>
    </location>
</feature>
<evidence type="ECO:0000313" key="3">
    <source>
        <dbReference type="EMBL" id="QPI37805.1"/>
    </source>
</evidence>
<proteinExistence type="predicted"/>
<keyword evidence="1" id="KW-1133">Transmembrane helix</keyword>
<dbReference type="Proteomes" id="UP000465306">
    <property type="component" value="Unassembled WGS sequence"/>
</dbReference>
<sequence>MLVVTVIGMQTRRVLEPAGAGQRPMISYLLMPRPKDLVKGWLPAVTYVLGVLSTGEISAQSIARALLVLAAVELLIYPARYQWNDIRGFVADQNHPAASRRGRLPGPLSKARDRVTASGMVAAAKLAITGLLIVLLPGLQLAGVLTFAVVGVFGVAILYEAVRSTSTGKSGAIPPPVRPGVVSLWVLVGAGYVVRGMVGLALAVDLSQRPTLALAAAVTLWCYGTAFVTSRWAIEAISFASARNGRLVWSARADQAREHLLALVRWLPPSIAQPDKDIRRWVPLQQHTAVSAPWNLAMIGAGASAALTGRLLSGTCSVEQGVWVAAVGALAAALAICAPDRRLMAVLMTALLFMGTMTVLQVPRPILTALPWLLLLSAYLFFSTRSLRKLHRPNVFRYALGRIGAAAGRVVVGPTTWQALQVKDSSGTESQAWATVQRSS</sequence>
<dbReference type="EMBL" id="CP065047">
    <property type="protein sequence ID" value="QPI37805.1"/>
    <property type="molecule type" value="Genomic_DNA"/>
</dbReference>
<feature type="transmembrane region" description="Helical" evidence="1">
    <location>
        <begin position="210"/>
        <end position="234"/>
    </location>
</feature>
<dbReference type="Proteomes" id="UP000663583">
    <property type="component" value="Chromosome"/>
</dbReference>
<feature type="transmembrane region" description="Helical" evidence="1">
    <location>
        <begin position="182"/>
        <end position="204"/>
    </location>
</feature>
<feature type="transmembrane region" description="Helical" evidence="1">
    <location>
        <begin position="289"/>
        <end position="308"/>
    </location>
</feature>
<feature type="transmembrane region" description="Helical" evidence="1">
    <location>
        <begin position="320"/>
        <end position="338"/>
    </location>
</feature>
<dbReference type="AlphaFoldDB" id="A0AAX1J8L0"/>
<dbReference type="KEGG" id="mku:I2456_26755"/>
<dbReference type="RefSeq" id="WP_085075473.1">
    <property type="nucleotide sequence ID" value="NZ_BLKU01000005.1"/>
</dbReference>
<name>A0AAX1J8L0_9MYCO</name>
<keyword evidence="1" id="KW-0472">Membrane</keyword>